<evidence type="ECO:0000256" key="2">
    <source>
        <dbReference type="ARBA" id="ARBA00023002"/>
    </source>
</evidence>
<keyword evidence="2 3" id="KW-0560">Oxidoreductase</keyword>
<reference evidence="4" key="1">
    <citation type="submission" date="2015-08" db="EMBL/GenBank/DDBJ databases">
        <title>Genome sequencing project for genomic taxonomy and phylogenomics of Bacillus-like bacteria.</title>
        <authorList>
            <person name="Liu B."/>
            <person name="Wang J."/>
            <person name="Zhu Y."/>
            <person name="Liu G."/>
            <person name="Chen Q."/>
            <person name="Chen Z."/>
            <person name="Lan J."/>
            <person name="Che J."/>
            <person name="Ge C."/>
            <person name="Shi H."/>
            <person name="Pan Z."/>
            <person name="Liu X."/>
        </authorList>
    </citation>
    <scope>NUCLEOTIDE SEQUENCE [LARGE SCALE GENOMIC DNA]</scope>
    <source>
        <strain evidence="4">FJAT-4402</strain>
    </source>
</reference>
<dbReference type="NCBIfam" id="NF047420">
    <property type="entry name" value="EF_P_mod_YmfI"/>
    <property type="match status" value="1"/>
</dbReference>
<evidence type="ECO:0000256" key="1">
    <source>
        <dbReference type="ARBA" id="ARBA00006484"/>
    </source>
</evidence>
<dbReference type="Pfam" id="PF13561">
    <property type="entry name" value="adh_short_C2"/>
    <property type="match status" value="1"/>
</dbReference>
<dbReference type="GO" id="GO:0004316">
    <property type="term" value="F:3-oxoacyl-[acyl-carrier-protein] reductase (NADPH) activity"/>
    <property type="evidence" value="ECO:0007669"/>
    <property type="project" value="UniProtKB-EC"/>
</dbReference>
<evidence type="ECO:0000313" key="4">
    <source>
        <dbReference type="Proteomes" id="UP000067625"/>
    </source>
</evidence>
<accession>A0A0M4FFI9</accession>
<name>A0A0M4FFI9_9BACI</name>
<proteinExistence type="inferred from homology"/>
<dbReference type="SUPFAM" id="SSF51735">
    <property type="entry name" value="NAD(P)-binding Rossmann-fold domains"/>
    <property type="match status" value="1"/>
</dbReference>
<gene>
    <name evidence="3" type="primary">fabG</name>
    <name evidence="3" type="ORF">AM592_05515</name>
</gene>
<dbReference type="FunFam" id="3.40.50.720:FF:000173">
    <property type="entry name" value="3-oxoacyl-[acyl-carrier protein] reductase"/>
    <property type="match status" value="1"/>
</dbReference>
<reference evidence="3 4" key="2">
    <citation type="journal article" date="2016" name="Int. J. Syst. Evol. Microbiol.">
        <title>Bacillus gobiensis sp. nov., isolated from a soil sample.</title>
        <authorList>
            <person name="Liu B."/>
            <person name="Liu G.H."/>
            <person name="Cetin S."/>
            <person name="Schumann P."/>
            <person name="Pan Z.Z."/>
            <person name="Chen Q.Q."/>
        </authorList>
    </citation>
    <scope>NUCLEOTIDE SEQUENCE [LARGE SCALE GENOMIC DNA]</scope>
    <source>
        <strain evidence="3 4">FJAT-4402</strain>
    </source>
</reference>
<dbReference type="InterPro" id="IPR050259">
    <property type="entry name" value="SDR"/>
</dbReference>
<dbReference type="STRING" id="1441095.AM592_05515"/>
<dbReference type="OrthoDB" id="9803333at2"/>
<dbReference type="Proteomes" id="UP000067625">
    <property type="component" value="Chromosome"/>
</dbReference>
<organism evidence="3 4">
    <name type="scientific">Bacillus gobiensis</name>
    <dbReference type="NCBI Taxonomy" id="1441095"/>
    <lineage>
        <taxon>Bacteria</taxon>
        <taxon>Bacillati</taxon>
        <taxon>Bacillota</taxon>
        <taxon>Bacilli</taxon>
        <taxon>Bacillales</taxon>
        <taxon>Bacillaceae</taxon>
        <taxon>Bacillus</taxon>
    </lineage>
</organism>
<dbReference type="EMBL" id="CP012600">
    <property type="protein sequence ID" value="ALC81111.1"/>
    <property type="molecule type" value="Genomic_DNA"/>
</dbReference>
<dbReference type="PANTHER" id="PTHR42879">
    <property type="entry name" value="3-OXOACYL-(ACYL-CARRIER-PROTEIN) REDUCTASE"/>
    <property type="match status" value="1"/>
</dbReference>
<dbReference type="PRINTS" id="PR00080">
    <property type="entry name" value="SDRFAMILY"/>
</dbReference>
<dbReference type="PRINTS" id="PR00081">
    <property type="entry name" value="GDHRDH"/>
</dbReference>
<dbReference type="RefSeq" id="WP_053602861.1">
    <property type="nucleotide sequence ID" value="NZ_CP012600.1"/>
</dbReference>
<keyword evidence="4" id="KW-1185">Reference proteome</keyword>
<dbReference type="CDD" id="cd05233">
    <property type="entry name" value="SDR_c"/>
    <property type="match status" value="1"/>
</dbReference>
<evidence type="ECO:0000313" key="3">
    <source>
        <dbReference type="EMBL" id="ALC81111.1"/>
    </source>
</evidence>
<dbReference type="InterPro" id="IPR002347">
    <property type="entry name" value="SDR_fam"/>
</dbReference>
<protein>
    <submittedName>
        <fullName evidence="3">3-ketoacyl-ACP reductase</fullName>
        <ecNumber evidence="3">1.1.1.100</ecNumber>
    </submittedName>
</protein>
<dbReference type="AlphaFoldDB" id="A0A0M4FFI9"/>
<dbReference type="PATRIC" id="fig|1441095.3.peg.1199"/>
<comment type="similarity">
    <text evidence="1">Belongs to the short-chain dehydrogenases/reductases (SDR) family.</text>
</comment>
<dbReference type="PANTHER" id="PTHR42879:SF2">
    <property type="entry name" value="3-OXOACYL-[ACYL-CARRIER-PROTEIN] REDUCTASE FABG"/>
    <property type="match status" value="1"/>
</dbReference>
<sequence length="242" mass="26224">MKKAALVTGASGGIGQRVAESLAENNYNLYLHYHQNHQAASRLAEKLNKQFDVSATLIQCDFSSKTEVNRISDEITTPLDAIVLTSGISRIGLITDMTDELVEEMIHIHVSSPFKLIRNLLPPMISRKKGSIVVISSIWGETGAACEVLYSMAKGAQHSFVKALAKELAPSGIRVNAVAPGAINTAMNEQFSDEEIRMMSEEIPMGRLGKPNEIAGCVEFLLSEKSSYVTGQILSANGGWLC</sequence>
<dbReference type="InterPro" id="IPR036291">
    <property type="entry name" value="NAD(P)-bd_dom_sf"/>
</dbReference>
<dbReference type="EC" id="1.1.1.100" evidence="3"/>
<dbReference type="Gene3D" id="3.40.50.720">
    <property type="entry name" value="NAD(P)-binding Rossmann-like Domain"/>
    <property type="match status" value="1"/>
</dbReference>